<dbReference type="AlphaFoldDB" id="A0A1B9C0P7"/>
<feature type="compositionally biased region" description="Basic and acidic residues" evidence="1">
    <location>
        <begin position="70"/>
        <end position="83"/>
    </location>
</feature>
<evidence type="ECO:0000313" key="3">
    <source>
        <dbReference type="Proteomes" id="UP000093129"/>
    </source>
</evidence>
<reference evidence="2 3" key="1">
    <citation type="submission" date="2016-07" db="EMBL/GenBank/DDBJ databases">
        <title>Draft genome of a psychrotolerant acidophile Acidithiobacillus ferrivorans strain YL15.</title>
        <authorList>
            <person name="Peng T."/>
            <person name="Ma L."/>
            <person name="Nan M."/>
            <person name="An N."/>
            <person name="Wang M."/>
            <person name="Qiu G."/>
            <person name="Zeng W."/>
        </authorList>
    </citation>
    <scope>NUCLEOTIDE SEQUENCE [LARGE SCALE GENOMIC DNA]</scope>
    <source>
        <strain evidence="2 3">YL15</strain>
    </source>
</reference>
<dbReference type="Proteomes" id="UP000093129">
    <property type="component" value="Unassembled WGS sequence"/>
</dbReference>
<comment type="caution">
    <text evidence="2">The sequence shown here is derived from an EMBL/GenBank/DDBJ whole genome shotgun (WGS) entry which is preliminary data.</text>
</comment>
<dbReference type="EMBL" id="MASQ01000061">
    <property type="protein sequence ID" value="OCB03556.1"/>
    <property type="molecule type" value="Genomic_DNA"/>
</dbReference>
<protein>
    <submittedName>
        <fullName evidence="2">Uncharacterized protein</fullName>
    </submittedName>
</protein>
<accession>A0A1B9C0P7</accession>
<sequence>MHTGLWESGDFVGKRPADLHRSCLGHLGNLAGVRGYDLPMGFAERGGELREPAAPRSTEDSGHSPGATADGKHSNESGADRSSRGKSVKSIQSADGH</sequence>
<organism evidence="2 3">
    <name type="scientific">Acidithiobacillus ferrivorans</name>
    <dbReference type="NCBI Taxonomy" id="160808"/>
    <lineage>
        <taxon>Bacteria</taxon>
        <taxon>Pseudomonadati</taxon>
        <taxon>Pseudomonadota</taxon>
        <taxon>Acidithiobacillia</taxon>
        <taxon>Acidithiobacillales</taxon>
        <taxon>Acidithiobacillaceae</taxon>
        <taxon>Acidithiobacillus</taxon>
    </lineage>
</organism>
<name>A0A1B9C0P7_9PROT</name>
<proteinExistence type="predicted"/>
<evidence type="ECO:0000256" key="1">
    <source>
        <dbReference type="SAM" id="MobiDB-lite"/>
    </source>
</evidence>
<evidence type="ECO:0000313" key="2">
    <source>
        <dbReference type="EMBL" id="OCB03556.1"/>
    </source>
</evidence>
<gene>
    <name evidence="2" type="ORF">BBC27_07295</name>
</gene>
<feature type="compositionally biased region" description="Basic and acidic residues" evidence="1">
    <location>
        <begin position="45"/>
        <end position="62"/>
    </location>
</feature>
<feature type="region of interest" description="Disordered" evidence="1">
    <location>
        <begin position="32"/>
        <end position="97"/>
    </location>
</feature>